<keyword evidence="2" id="KW-0472">Membrane</keyword>
<protein>
    <submittedName>
        <fullName evidence="3">Uncharacterized protein</fullName>
    </submittedName>
</protein>
<sequence>MDAGGPLHRGWPAHRHRGPSPQPGLPLLPKPPAERPWWLRLLVDAMVVPFAQGFMLTLGIHWVRYWRRAGGLVGLFRSRAISPHGPGQ</sequence>
<organism evidence="3 4">
    <name type="scientific">Coemansia javaensis</name>
    <dbReference type="NCBI Taxonomy" id="2761396"/>
    <lineage>
        <taxon>Eukaryota</taxon>
        <taxon>Fungi</taxon>
        <taxon>Fungi incertae sedis</taxon>
        <taxon>Zoopagomycota</taxon>
        <taxon>Kickxellomycotina</taxon>
        <taxon>Kickxellomycetes</taxon>
        <taxon>Kickxellales</taxon>
        <taxon>Kickxellaceae</taxon>
        <taxon>Coemansia</taxon>
    </lineage>
</organism>
<feature type="transmembrane region" description="Helical" evidence="2">
    <location>
        <begin position="37"/>
        <end position="58"/>
    </location>
</feature>
<dbReference type="AlphaFoldDB" id="A0A9W8HCR7"/>
<accession>A0A9W8HCR7</accession>
<reference evidence="3" key="1">
    <citation type="submission" date="2022-07" db="EMBL/GenBank/DDBJ databases">
        <title>Phylogenomic reconstructions and comparative analyses of Kickxellomycotina fungi.</title>
        <authorList>
            <person name="Reynolds N.K."/>
            <person name="Stajich J.E."/>
            <person name="Barry K."/>
            <person name="Grigoriev I.V."/>
            <person name="Crous P."/>
            <person name="Smith M.E."/>
        </authorList>
    </citation>
    <scope>NUCLEOTIDE SEQUENCE</scope>
    <source>
        <strain evidence="3">NBRC 105414</strain>
    </source>
</reference>
<name>A0A9W8HCR7_9FUNG</name>
<dbReference type="EMBL" id="JANBUL010000050">
    <property type="protein sequence ID" value="KAJ2783315.1"/>
    <property type="molecule type" value="Genomic_DNA"/>
</dbReference>
<evidence type="ECO:0000313" key="4">
    <source>
        <dbReference type="Proteomes" id="UP001140217"/>
    </source>
</evidence>
<dbReference type="OrthoDB" id="5559672at2759"/>
<gene>
    <name evidence="3" type="ORF">H4R18_001761</name>
</gene>
<keyword evidence="2" id="KW-1133">Transmembrane helix</keyword>
<evidence type="ECO:0000313" key="3">
    <source>
        <dbReference type="EMBL" id="KAJ2783315.1"/>
    </source>
</evidence>
<proteinExistence type="predicted"/>
<keyword evidence="2" id="KW-0812">Transmembrane</keyword>
<dbReference type="Proteomes" id="UP001140217">
    <property type="component" value="Unassembled WGS sequence"/>
</dbReference>
<evidence type="ECO:0000256" key="2">
    <source>
        <dbReference type="SAM" id="Phobius"/>
    </source>
</evidence>
<comment type="caution">
    <text evidence="3">The sequence shown here is derived from an EMBL/GenBank/DDBJ whole genome shotgun (WGS) entry which is preliminary data.</text>
</comment>
<feature type="region of interest" description="Disordered" evidence="1">
    <location>
        <begin position="1"/>
        <end position="28"/>
    </location>
</feature>
<keyword evidence="4" id="KW-1185">Reference proteome</keyword>
<evidence type="ECO:0000256" key="1">
    <source>
        <dbReference type="SAM" id="MobiDB-lite"/>
    </source>
</evidence>